<sequence length="106" mass="11894">MSQVVASQFAAPKMLSQKWSPHAVRHLYRHPVGILFGLPSKIRIFAWKMCVNEIPTSANLQRSLHGQLIVWPLCEEDPNEDVEHALLLPVSYVRFGACPTSVDCLA</sequence>
<name>A0AAW2QFX1_SESRA</name>
<accession>A0AAW2QFX1</accession>
<reference evidence="1" key="2">
    <citation type="journal article" date="2024" name="Plant">
        <title>Genomic evolution and insights into agronomic trait innovations of Sesamum species.</title>
        <authorList>
            <person name="Miao H."/>
            <person name="Wang L."/>
            <person name="Qu L."/>
            <person name="Liu H."/>
            <person name="Sun Y."/>
            <person name="Le M."/>
            <person name="Wang Q."/>
            <person name="Wei S."/>
            <person name="Zheng Y."/>
            <person name="Lin W."/>
            <person name="Duan Y."/>
            <person name="Cao H."/>
            <person name="Xiong S."/>
            <person name="Wang X."/>
            <person name="Wei L."/>
            <person name="Li C."/>
            <person name="Ma Q."/>
            <person name="Ju M."/>
            <person name="Zhao R."/>
            <person name="Li G."/>
            <person name="Mu C."/>
            <person name="Tian Q."/>
            <person name="Mei H."/>
            <person name="Zhang T."/>
            <person name="Gao T."/>
            <person name="Zhang H."/>
        </authorList>
    </citation>
    <scope>NUCLEOTIDE SEQUENCE</scope>
    <source>
        <strain evidence="1">G02</strain>
    </source>
</reference>
<comment type="caution">
    <text evidence="1">The sequence shown here is derived from an EMBL/GenBank/DDBJ whole genome shotgun (WGS) entry which is preliminary data.</text>
</comment>
<dbReference type="EMBL" id="JACGWJ010000015">
    <property type="protein sequence ID" value="KAL0366660.1"/>
    <property type="molecule type" value="Genomic_DNA"/>
</dbReference>
<proteinExistence type="predicted"/>
<organism evidence="1">
    <name type="scientific">Sesamum radiatum</name>
    <name type="common">Black benniseed</name>
    <dbReference type="NCBI Taxonomy" id="300843"/>
    <lineage>
        <taxon>Eukaryota</taxon>
        <taxon>Viridiplantae</taxon>
        <taxon>Streptophyta</taxon>
        <taxon>Embryophyta</taxon>
        <taxon>Tracheophyta</taxon>
        <taxon>Spermatophyta</taxon>
        <taxon>Magnoliopsida</taxon>
        <taxon>eudicotyledons</taxon>
        <taxon>Gunneridae</taxon>
        <taxon>Pentapetalae</taxon>
        <taxon>asterids</taxon>
        <taxon>lamiids</taxon>
        <taxon>Lamiales</taxon>
        <taxon>Pedaliaceae</taxon>
        <taxon>Sesamum</taxon>
    </lineage>
</organism>
<dbReference type="AlphaFoldDB" id="A0AAW2QFX1"/>
<gene>
    <name evidence="1" type="ORF">Sradi_3556100</name>
</gene>
<evidence type="ECO:0008006" key="2">
    <source>
        <dbReference type="Google" id="ProtNLM"/>
    </source>
</evidence>
<protein>
    <recommendedName>
        <fullName evidence="2">Reverse transcriptase zinc-binding domain-containing protein</fullName>
    </recommendedName>
</protein>
<evidence type="ECO:0000313" key="1">
    <source>
        <dbReference type="EMBL" id="KAL0366660.1"/>
    </source>
</evidence>
<reference evidence="1" key="1">
    <citation type="submission" date="2020-06" db="EMBL/GenBank/DDBJ databases">
        <authorList>
            <person name="Li T."/>
            <person name="Hu X."/>
            <person name="Zhang T."/>
            <person name="Song X."/>
            <person name="Zhang H."/>
            <person name="Dai N."/>
            <person name="Sheng W."/>
            <person name="Hou X."/>
            <person name="Wei L."/>
        </authorList>
    </citation>
    <scope>NUCLEOTIDE SEQUENCE</scope>
    <source>
        <strain evidence="1">G02</strain>
        <tissue evidence="1">Leaf</tissue>
    </source>
</reference>